<sequence length="125" mass="14450">MGSISFLIDDNIDNDDKNTRLLFTGDTLFVNGIGRPDLRDSAKEFAENLYNTIQQKFMELSNDLVILPAHFENDFDNCLVTSHNIRQLEFNIYFIKKVNLISNLIKTGFNSHIFYKLVKSVINDK</sequence>
<proteinExistence type="predicted"/>
<organism evidence="1 2">
    <name type="scientific">Candidatus Nitrosocosmicus arcticus</name>
    <dbReference type="NCBI Taxonomy" id="2035267"/>
    <lineage>
        <taxon>Archaea</taxon>
        <taxon>Nitrososphaerota</taxon>
        <taxon>Nitrososphaeria</taxon>
        <taxon>Nitrososphaerales</taxon>
        <taxon>Nitrososphaeraceae</taxon>
        <taxon>Candidatus Nitrosocosmicus</taxon>
    </lineage>
</organism>
<dbReference type="GO" id="GO:0050313">
    <property type="term" value="F:sulfur dioxygenase activity"/>
    <property type="evidence" value="ECO:0007669"/>
    <property type="project" value="TreeGrafter"/>
</dbReference>
<dbReference type="GO" id="GO:0006749">
    <property type="term" value="P:glutathione metabolic process"/>
    <property type="evidence" value="ECO:0007669"/>
    <property type="project" value="TreeGrafter"/>
</dbReference>
<evidence type="ECO:0008006" key="3">
    <source>
        <dbReference type="Google" id="ProtNLM"/>
    </source>
</evidence>
<reference evidence="1 2" key="1">
    <citation type="journal article" date="2019" name="Front. Microbiol.">
        <title>Ammonia Oxidation by the Arctic Terrestrial Thaumarchaeote Candidatus Nitrosocosmicus arcticus Is Stimulated by Increasing Temperatures.</title>
        <authorList>
            <person name="Alves R.J.E."/>
            <person name="Kerou M."/>
            <person name="Zappe A."/>
            <person name="Bittner R."/>
            <person name="Abby S.S."/>
            <person name="Schmidt H.A."/>
            <person name="Pfeifer K."/>
            <person name="Schleper C."/>
        </authorList>
    </citation>
    <scope>NUCLEOTIDE SEQUENCE [LARGE SCALE GENOMIC DNA]</scope>
    <source>
        <strain evidence="1 2">Kfb</strain>
    </source>
</reference>
<dbReference type="InterPro" id="IPR051682">
    <property type="entry name" value="Mito_Persulfide_Diox"/>
</dbReference>
<dbReference type="Proteomes" id="UP000315289">
    <property type="component" value="Unassembled WGS sequence"/>
</dbReference>
<accession>A0A557SYV7</accession>
<evidence type="ECO:0000313" key="2">
    <source>
        <dbReference type="Proteomes" id="UP000315289"/>
    </source>
</evidence>
<gene>
    <name evidence="1" type="ORF">NARC_10194</name>
</gene>
<comment type="caution">
    <text evidence="1">The sequence shown here is derived from an EMBL/GenBank/DDBJ whole genome shotgun (WGS) entry which is preliminary data.</text>
</comment>
<dbReference type="GO" id="GO:0070813">
    <property type="term" value="P:hydrogen sulfide metabolic process"/>
    <property type="evidence" value="ECO:0007669"/>
    <property type="project" value="TreeGrafter"/>
</dbReference>
<dbReference type="PANTHER" id="PTHR43084:SF7">
    <property type="entry name" value="BETA-LACTAMASE DOMAIN PROTEIN"/>
    <property type="match status" value="1"/>
</dbReference>
<name>A0A557SYV7_9ARCH</name>
<dbReference type="InterPro" id="IPR036866">
    <property type="entry name" value="RibonucZ/Hydroxyglut_hydro"/>
</dbReference>
<dbReference type="OrthoDB" id="9180at2157"/>
<dbReference type="RefSeq" id="WP_144728360.1">
    <property type="nucleotide sequence ID" value="NZ_ML675578.1"/>
</dbReference>
<dbReference type="EMBL" id="VOAH01000001">
    <property type="protein sequence ID" value="TVP41788.1"/>
    <property type="molecule type" value="Genomic_DNA"/>
</dbReference>
<dbReference type="SUPFAM" id="SSF56281">
    <property type="entry name" value="Metallo-hydrolase/oxidoreductase"/>
    <property type="match status" value="1"/>
</dbReference>
<dbReference type="PANTHER" id="PTHR43084">
    <property type="entry name" value="PERSULFIDE DIOXYGENASE ETHE1"/>
    <property type="match status" value="1"/>
</dbReference>
<keyword evidence="2" id="KW-1185">Reference proteome</keyword>
<dbReference type="Gene3D" id="3.60.15.10">
    <property type="entry name" value="Ribonuclease Z/Hydroxyacylglutathione hydrolase-like"/>
    <property type="match status" value="1"/>
</dbReference>
<protein>
    <recommendedName>
        <fullName evidence="3">Metallo-beta-lactamase domain-containing protein</fullName>
    </recommendedName>
</protein>
<evidence type="ECO:0000313" key="1">
    <source>
        <dbReference type="EMBL" id="TVP41788.1"/>
    </source>
</evidence>
<dbReference type="AlphaFoldDB" id="A0A557SYV7"/>